<evidence type="ECO:0000313" key="8">
    <source>
        <dbReference type="EMBL" id="ODQ61001.1"/>
    </source>
</evidence>
<dbReference type="PROSITE" id="PS50039">
    <property type="entry name" value="FORK_HEAD_3"/>
    <property type="match status" value="1"/>
</dbReference>
<dbReference type="PANTHER" id="PTHR45881">
    <property type="entry name" value="CHECKPOINT SUPPRESSOR 1-LIKE, ISOFORM A-RELATED"/>
    <property type="match status" value="1"/>
</dbReference>
<keyword evidence="10" id="KW-1185">Reference proteome</keyword>
<dbReference type="GeneID" id="30198834"/>
<evidence type="ECO:0000259" key="7">
    <source>
        <dbReference type="PROSITE" id="PS50039"/>
    </source>
</evidence>
<dbReference type="InterPro" id="IPR036390">
    <property type="entry name" value="WH_DNA-bd_sf"/>
</dbReference>
<name>A0A1E3P6U8_WICAA</name>
<dbReference type="SMART" id="SM00339">
    <property type="entry name" value="FH"/>
    <property type="match status" value="1"/>
</dbReference>
<dbReference type="GeneID" id="30198646"/>
<dbReference type="PANTHER" id="PTHR45881:SF1">
    <property type="entry name" value="FORK HEAD PROTEIN HOMOLOG 2"/>
    <property type="match status" value="1"/>
</dbReference>
<evidence type="ECO:0000256" key="5">
    <source>
        <dbReference type="ARBA" id="ARBA00023242"/>
    </source>
</evidence>
<dbReference type="InterPro" id="IPR030456">
    <property type="entry name" value="TF_fork_head_CS_2"/>
</dbReference>
<sequence>MPKIVHDSDAKPPYSYATLIGMAILRGEDRKLTLSQIYSWISSTFKYYRRNDVGWQNSIRHNLSLNKAFVKTEKSSDGKGHYWEIV</sequence>
<proteinExistence type="predicted"/>
<dbReference type="STRING" id="683960.A0A1E3P6U8"/>
<dbReference type="AlphaFoldDB" id="A0A1E3P6U8"/>
<dbReference type="PRINTS" id="PR00053">
    <property type="entry name" value="FORKHEAD"/>
</dbReference>
<keyword evidence="3 6" id="KW-0238">DNA-binding</keyword>
<dbReference type="InterPro" id="IPR036388">
    <property type="entry name" value="WH-like_DNA-bd_sf"/>
</dbReference>
<dbReference type="Proteomes" id="UP000094112">
    <property type="component" value="Unassembled WGS sequence"/>
</dbReference>
<protein>
    <recommendedName>
        <fullName evidence="7">Fork-head domain-containing protein</fullName>
    </recommendedName>
</protein>
<dbReference type="EMBL" id="KV454209">
    <property type="protein sequence ID" value="ODQ61093.1"/>
    <property type="molecule type" value="Genomic_DNA"/>
</dbReference>
<dbReference type="SUPFAM" id="SSF46785">
    <property type="entry name" value="Winged helix' DNA-binding domain"/>
    <property type="match status" value="1"/>
</dbReference>
<dbReference type="PROSITE" id="PS00658">
    <property type="entry name" value="FORK_HEAD_2"/>
    <property type="match status" value="1"/>
</dbReference>
<organism evidence="9 10">
    <name type="scientific">Wickerhamomyces anomalus (strain ATCC 58044 / CBS 1984 / NCYC 433 / NRRL Y-366-8)</name>
    <name type="common">Yeast</name>
    <name type="synonym">Hansenula anomala</name>
    <dbReference type="NCBI Taxonomy" id="683960"/>
    <lineage>
        <taxon>Eukaryota</taxon>
        <taxon>Fungi</taxon>
        <taxon>Dikarya</taxon>
        <taxon>Ascomycota</taxon>
        <taxon>Saccharomycotina</taxon>
        <taxon>Saccharomycetes</taxon>
        <taxon>Phaffomycetales</taxon>
        <taxon>Wickerhamomycetaceae</taxon>
        <taxon>Wickerhamomyces</taxon>
    </lineage>
</organism>
<dbReference type="PROSITE" id="PS00657">
    <property type="entry name" value="FORK_HEAD_1"/>
    <property type="match status" value="1"/>
</dbReference>
<keyword evidence="5 6" id="KW-0539">Nucleus</keyword>
<dbReference type="Gene3D" id="1.10.10.10">
    <property type="entry name" value="Winged helix-like DNA-binding domain superfamily/Winged helix DNA-binding domain"/>
    <property type="match status" value="1"/>
</dbReference>
<accession>A0A1E3P6U8</accession>
<dbReference type="FunFam" id="1.10.10.10:FF:000260">
    <property type="entry name" value="Forkhead transcription factor (Sep1)"/>
    <property type="match status" value="1"/>
</dbReference>
<dbReference type="GO" id="GO:0005634">
    <property type="term" value="C:nucleus"/>
    <property type="evidence" value="ECO:0007669"/>
    <property type="project" value="UniProtKB-SubCell"/>
</dbReference>
<evidence type="ECO:0000256" key="4">
    <source>
        <dbReference type="ARBA" id="ARBA00023163"/>
    </source>
</evidence>
<evidence type="ECO:0000313" key="10">
    <source>
        <dbReference type="Proteomes" id="UP000094112"/>
    </source>
</evidence>
<dbReference type="InterPro" id="IPR001766">
    <property type="entry name" value="Fork_head_dom"/>
</dbReference>
<keyword evidence="2" id="KW-0805">Transcription regulation</keyword>
<evidence type="ECO:0000256" key="2">
    <source>
        <dbReference type="ARBA" id="ARBA00023015"/>
    </source>
</evidence>
<evidence type="ECO:0000256" key="6">
    <source>
        <dbReference type="PROSITE-ProRule" id="PRU00089"/>
    </source>
</evidence>
<dbReference type="GO" id="GO:0001228">
    <property type="term" value="F:DNA-binding transcription activator activity, RNA polymerase II-specific"/>
    <property type="evidence" value="ECO:0007669"/>
    <property type="project" value="UniProtKB-ARBA"/>
</dbReference>
<dbReference type="OrthoDB" id="3980872at2759"/>
<dbReference type="CDD" id="cd00059">
    <property type="entry name" value="FH_FOX"/>
    <property type="match status" value="1"/>
</dbReference>
<dbReference type="GO" id="GO:0000978">
    <property type="term" value="F:RNA polymerase II cis-regulatory region sequence-specific DNA binding"/>
    <property type="evidence" value="ECO:0007669"/>
    <property type="project" value="TreeGrafter"/>
</dbReference>
<evidence type="ECO:0000256" key="1">
    <source>
        <dbReference type="ARBA" id="ARBA00004123"/>
    </source>
</evidence>
<feature type="domain" description="Fork-head" evidence="7">
    <location>
        <begin position="11"/>
        <end position="86"/>
    </location>
</feature>
<gene>
    <name evidence="9" type="ORF">WICANDRAFT_27692</name>
    <name evidence="8" type="ORF">WICANDRAFT_29242</name>
</gene>
<evidence type="ECO:0000256" key="3">
    <source>
        <dbReference type="ARBA" id="ARBA00023125"/>
    </source>
</evidence>
<dbReference type="InterPro" id="IPR018122">
    <property type="entry name" value="TF_fork_head_CS_1"/>
</dbReference>
<dbReference type="EMBL" id="KV454209">
    <property type="protein sequence ID" value="ODQ61001.1"/>
    <property type="molecule type" value="Genomic_DNA"/>
</dbReference>
<dbReference type="Pfam" id="PF00250">
    <property type="entry name" value="Forkhead"/>
    <property type="match status" value="1"/>
</dbReference>
<keyword evidence="4" id="KW-0804">Transcription</keyword>
<evidence type="ECO:0000313" key="9">
    <source>
        <dbReference type="EMBL" id="ODQ61093.1"/>
    </source>
</evidence>
<dbReference type="RefSeq" id="XP_019040300.1">
    <property type="nucleotide sequence ID" value="XM_019181400.1"/>
</dbReference>
<feature type="non-terminal residue" evidence="9">
    <location>
        <position position="86"/>
    </location>
</feature>
<dbReference type="RefSeq" id="XP_019040208.1">
    <property type="nucleotide sequence ID" value="XM_019181588.1"/>
</dbReference>
<feature type="DNA-binding region" description="Fork-head" evidence="6">
    <location>
        <begin position="11"/>
        <end position="86"/>
    </location>
</feature>
<reference evidence="9 10" key="1">
    <citation type="journal article" date="2016" name="Proc. Natl. Acad. Sci. U.S.A.">
        <title>Comparative genomics of biotechnologically important yeasts.</title>
        <authorList>
            <person name="Riley R."/>
            <person name="Haridas S."/>
            <person name="Wolfe K.H."/>
            <person name="Lopes M.R."/>
            <person name="Hittinger C.T."/>
            <person name="Goeker M."/>
            <person name="Salamov A.A."/>
            <person name="Wisecaver J.H."/>
            <person name="Long T.M."/>
            <person name="Calvey C.H."/>
            <person name="Aerts A.L."/>
            <person name="Barry K.W."/>
            <person name="Choi C."/>
            <person name="Clum A."/>
            <person name="Coughlan A.Y."/>
            <person name="Deshpande S."/>
            <person name="Douglass A.P."/>
            <person name="Hanson S.J."/>
            <person name="Klenk H.-P."/>
            <person name="LaButti K.M."/>
            <person name="Lapidus A."/>
            <person name="Lindquist E.A."/>
            <person name="Lipzen A.M."/>
            <person name="Meier-Kolthoff J.P."/>
            <person name="Ohm R.A."/>
            <person name="Otillar R.P."/>
            <person name="Pangilinan J.L."/>
            <person name="Peng Y."/>
            <person name="Rokas A."/>
            <person name="Rosa C.A."/>
            <person name="Scheuner C."/>
            <person name="Sibirny A.A."/>
            <person name="Slot J.C."/>
            <person name="Stielow J.B."/>
            <person name="Sun H."/>
            <person name="Kurtzman C.P."/>
            <person name="Blackwell M."/>
            <person name="Grigoriev I.V."/>
            <person name="Jeffries T.W."/>
        </authorList>
    </citation>
    <scope>NUCLEOTIDE SEQUENCE [LARGE SCALE GENOMIC DNA]</scope>
    <source>
        <strain evidence="10">ATCC 58044 / CBS 1984 / NCYC 433 / NRRL Y-366-8</strain>
        <strain evidence="9">NRRL Y-366-8</strain>
    </source>
</reference>
<comment type="subcellular location">
    <subcellularLocation>
        <location evidence="1 6">Nucleus</location>
    </subcellularLocation>
</comment>